<gene>
    <name evidence="8" type="ORF">QBC47DRAFT_294978</name>
</gene>
<keyword evidence="5 7" id="KW-0472">Membrane</keyword>
<dbReference type="GO" id="GO:0022857">
    <property type="term" value="F:transmembrane transporter activity"/>
    <property type="evidence" value="ECO:0007669"/>
    <property type="project" value="InterPro"/>
</dbReference>
<feature type="transmembrane region" description="Helical" evidence="7">
    <location>
        <begin position="427"/>
        <end position="446"/>
    </location>
</feature>
<evidence type="ECO:0000313" key="8">
    <source>
        <dbReference type="EMBL" id="KAK1758001.1"/>
    </source>
</evidence>
<comment type="subcellular location">
    <subcellularLocation>
        <location evidence="1">Membrane</location>
        <topology evidence="1">Multi-pass membrane protein</topology>
    </subcellularLocation>
</comment>
<evidence type="ECO:0000256" key="5">
    <source>
        <dbReference type="ARBA" id="ARBA00023136"/>
    </source>
</evidence>
<feature type="transmembrane region" description="Helical" evidence="7">
    <location>
        <begin position="278"/>
        <end position="299"/>
    </location>
</feature>
<keyword evidence="2" id="KW-0813">Transport</keyword>
<dbReference type="GO" id="GO:0016020">
    <property type="term" value="C:membrane"/>
    <property type="evidence" value="ECO:0007669"/>
    <property type="project" value="UniProtKB-SubCell"/>
</dbReference>
<dbReference type="PANTHER" id="PTHR43791">
    <property type="entry name" value="PERMEASE-RELATED"/>
    <property type="match status" value="1"/>
</dbReference>
<accession>A0AAJ0BLD9</accession>
<dbReference type="SUPFAM" id="SSF103473">
    <property type="entry name" value="MFS general substrate transporter"/>
    <property type="match status" value="1"/>
</dbReference>
<keyword evidence="4 7" id="KW-1133">Transmembrane helix</keyword>
<keyword evidence="9" id="KW-1185">Reference proteome</keyword>
<keyword evidence="3 7" id="KW-0812">Transmembrane</keyword>
<feature type="transmembrane region" description="Helical" evidence="7">
    <location>
        <begin position="216"/>
        <end position="234"/>
    </location>
</feature>
<dbReference type="FunFam" id="1.20.1250.20:FF:000106">
    <property type="entry name" value="MFS transporter, putative"/>
    <property type="match status" value="1"/>
</dbReference>
<name>A0AAJ0BLD9_9PEZI</name>
<feature type="transmembrane region" description="Helical" evidence="7">
    <location>
        <begin position="311"/>
        <end position="332"/>
    </location>
</feature>
<comment type="caution">
    <text evidence="8">The sequence shown here is derived from an EMBL/GenBank/DDBJ whole genome shotgun (WGS) entry which is preliminary data.</text>
</comment>
<sequence length="610" mass="69489">MPPIVSLYSTFSSSSTSRNDQRQTGRVELTAVDERLEEWKEDDEDDIRSEISKEDVHVTTALISPDEMEDAPGRPEKTLSTFWPFTTRKKRDEVDLDDIATQPGVFDDPDLAAQYRPRPDWENIHRFDPAARWTWREERTLVRKIDWTIMLGACLMFCALEMDRANIRQAVTDNLLPELGLTTDDYNTGNSLFALAFLLAEVPSQLVSKKLGPDRWIPLQMVLWSAVAASQFFLVGKTGYLLCRGLLGVLQGGFIPTVVLYLSYFYKAHELTIRMGYFWAAMVVADICAAFSAFGLLHLRGVGGLAGWRWLFLVEGLITLGFGIISFGLMPAGPTQTAGWLRGERGWFSPREEVILVNRVIRDDPSKGGMHNREPLTLRLLWKSLCDFDLWPLYFIGLTNHVPYATPTSYLTLSLKGMGFTTFQTNLLVIPSQLLHIMYMLILTYASQMINQMAFMAVIPQFWAIPFLLWLRLVDTTAVSKWTTWLVMTVFLGSPYAHPIQVGWVSRNANTVRSRTVGAAMYNMCVQGGSIIASNIYRQDDAPLYHRGNTVLLATVAFNIVLYFSTKVYYLVRSRRRDRVWNLMSEREKARYLATTTDEGNKRLDFRFAS</sequence>
<feature type="transmembrane region" description="Helical" evidence="7">
    <location>
        <begin position="549"/>
        <end position="572"/>
    </location>
</feature>
<dbReference type="AlphaFoldDB" id="A0AAJ0BLD9"/>
<evidence type="ECO:0000256" key="3">
    <source>
        <dbReference type="ARBA" id="ARBA00022692"/>
    </source>
</evidence>
<dbReference type="InterPro" id="IPR011701">
    <property type="entry name" value="MFS"/>
</dbReference>
<reference evidence="8" key="1">
    <citation type="submission" date="2023-06" db="EMBL/GenBank/DDBJ databases">
        <title>Genome-scale phylogeny and comparative genomics of the fungal order Sordariales.</title>
        <authorList>
            <consortium name="Lawrence Berkeley National Laboratory"/>
            <person name="Hensen N."/>
            <person name="Bonometti L."/>
            <person name="Westerberg I."/>
            <person name="Brannstrom I.O."/>
            <person name="Guillou S."/>
            <person name="Cros-Aarteil S."/>
            <person name="Calhoun S."/>
            <person name="Haridas S."/>
            <person name="Kuo A."/>
            <person name="Mondo S."/>
            <person name="Pangilinan J."/>
            <person name="Riley R."/>
            <person name="Labutti K."/>
            <person name="Andreopoulos B."/>
            <person name="Lipzen A."/>
            <person name="Chen C."/>
            <person name="Yanf M."/>
            <person name="Daum C."/>
            <person name="Ng V."/>
            <person name="Clum A."/>
            <person name="Steindorff A."/>
            <person name="Ohm R."/>
            <person name="Martin F."/>
            <person name="Silar P."/>
            <person name="Natvig D."/>
            <person name="Lalanne C."/>
            <person name="Gautier V."/>
            <person name="Ament-Velasquez S.L."/>
            <person name="Kruys A."/>
            <person name="Hutchinson M.I."/>
            <person name="Powell A.J."/>
            <person name="Barry K."/>
            <person name="Miller A.N."/>
            <person name="Grigoriev I.V."/>
            <person name="Debuchy R."/>
            <person name="Gladieux P."/>
            <person name="Thoren M.H."/>
            <person name="Johannesson H."/>
        </authorList>
    </citation>
    <scope>NUCLEOTIDE SEQUENCE</scope>
    <source>
        <strain evidence="8">PSN4</strain>
    </source>
</reference>
<evidence type="ECO:0000256" key="6">
    <source>
        <dbReference type="SAM" id="MobiDB-lite"/>
    </source>
</evidence>
<feature type="transmembrane region" description="Helical" evidence="7">
    <location>
        <begin position="453"/>
        <end position="473"/>
    </location>
</feature>
<feature type="transmembrane region" description="Helical" evidence="7">
    <location>
        <begin position="485"/>
        <end position="505"/>
    </location>
</feature>
<feature type="region of interest" description="Disordered" evidence="6">
    <location>
        <begin position="8"/>
        <end position="28"/>
    </location>
</feature>
<evidence type="ECO:0000256" key="4">
    <source>
        <dbReference type="ARBA" id="ARBA00022989"/>
    </source>
</evidence>
<dbReference type="PANTHER" id="PTHR43791:SF65">
    <property type="entry name" value="MAJOR FACILITATOR SUPERFAMILY (MFS) PROFILE DOMAIN-CONTAINING PROTEIN-RELATED"/>
    <property type="match status" value="1"/>
</dbReference>
<organism evidence="8 9">
    <name type="scientific">Echria macrotheca</name>
    <dbReference type="NCBI Taxonomy" id="438768"/>
    <lineage>
        <taxon>Eukaryota</taxon>
        <taxon>Fungi</taxon>
        <taxon>Dikarya</taxon>
        <taxon>Ascomycota</taxon>
        <taxon>Pezizomycotina</taxon>
        <taxon>Sordariomycetes</taxon>
        <taxon>Sordariomycetidae</taxon>
        <taxon>Sordariales</taxon>
        <taxon>Schizotheciaceae</taxon>
        <taxon>Echria</taxon>
    </lineage>
</organism>
<evidence type="ECO:0000313" key="9">
    <source>
        <dbReference type="Proteomes" id="UP001239445"/>
    </source>
</evidence>
<dbReference type="Gene3D" id="1.20.1250.20">
    <property type="entry name" value="MFS general substrate transporter like domains"/>
    <property type="match status" value="1"/>
</dbReference>
<evidence type="ECO:0000256" key="7">
    <source>
        <dbReference type="SAM" id="Phobius"/>
    </source>
</evidence>
<evidence type="ECO:0000256" key="1">
    <source>
        <dbReference type="ARBA" id="ARBA00004141"/>
    </source>
</evidence>
<feature type="transmembrane region" description="Helical" evidence="7">
    <location>
        <begin position="246"/>
        <end position="266"/>
    </location>
</feature>
<dbReference type="EMBL" id="MU839829">
    <property type="protein sequence ID" value="KAK1758001.1"/>
    <property type="molecule type" value="Genomic_DNA"/>
</dbReference>
<dbReference type="Pfam" id="PF07690">
    <property type="entry name" value="MFS_1"/>
    <property type="match status" value="1"/>
</dbReference>
<evidence type="ECO:0000256" key="2">
    <source>
        <dbReference type="ARBA" id="ARBA00022448"/>
    </source>
</evidence>
<dbReference type="InterPro" id="IPR036259">
    <property type="entry name" value="MFS_trans_sf"/>
</dbReference>
<protein>
    <submittedName>
        <fullName evidence="8">Major facilitator superfamily domain-containing protein</fullName>
    </submittedName>
</protein>
<proteinExistence type="predicted"/>
<dbReference type="Proteomes" id="UP001239445">
    <property type="component" value="Unassembled WGS sequence"/>
</dbReference>